<evidence type="ECO:0000313" key="3">
    <source>
        <dbReference type="Proteomes" id="UP001501257"/>
    </source>
</evidence>
<evidence type="ECO:0000256" key="1">
    <source>
        <dbReference type="SAM" id="MobiDB-lite"/>
    </source>
</evidence>
<protein>
    <submittedName>
        <fullName evidence="2">Uncharacterized protein</fullName>
    </submittedName>
</protein>
<proteinExistence type="predicted"/>
<comment type="caution">
    <text evidence="2">The sequence shown here is derived from an EMBL/GenBank/DDBJ whole genome shotgun (WGS) entry which is preliminary data.</text>
</comment>
<reference evidence="3" key="1">
    <citation type="journal article" date="2019" name="Int. J. Syst. Evol. Microbiol.">
        <title>The Global Catalogue of Microorganisms (GCM) 10K type strain sequencing project: providing services to taxonomists for standard genome sequencing and annotation.</title>
        <authorList>
            <consortium name="The Broad Institute Genomics Platform"/>
            <consortium name="The Broad Institute Genome Sequencing Center for Infectious Disease"/>
            <person name="Wu L."/>
            <person name="Ma J."/>
        </authorList>
    </citation>
    <scope>NUCLEOTIDE SEQUENCE [LARGE SCALE GENOMIC DNA]</scope>
    <source>
        <strain evidence="3">JCM 18952</strain>
    </source>
</reference>
<gene>
    <name evidence="2" type="ORF">GCM10025778_14310</name>
</gene>
<accession>A0ABP9TM02</accession>
<keyword evidence="3" id="KW-1185">Reference proteome</keyword>
<sequence>MLSSTGTCGDDPDAAIAGFGSNTRTGEASSGKTLFWLRELERPLIGMVTLRAKRSTGWDFKRS</sequence>
<feature type="region of interest" description="Disordered" evidence="1">
    <location>
        <begin position="1"/>
        <end position="29"/>
    </location>
</feature>
<feature type="compositionally biased region" description="Polar residues" evidence="1">
    <location>
        <begin position="20"/>
        <end position="29"/>
    </location>
</feature>
<evidence type="ECO:0000313" key="2">
    <source>
        <dbReference type="EMBL" id="GAA5226898.1"/>
    </source>
</evidence>
<organism evidence="2 3">
    <name type="scientific">Paeniglutamicibacter antarcticus</name>
    <dbReference type="NCBI Taxonomy" id="494023"/>
    <lineage>
        <taxon>Bacteria</taxon>
        <taxon>Bacillati</taxon>
        <taxon>Actinomycetota</taxon>
        <taxon>Actinomycetes</taxon>
        <taxon>Micrococcales</taxon>
        <taxon>Micrococcaceae</taxon>
        <taxon>Paeniglutamicibacter</taxon>
    </lineage>
</organism>
<name>A0ABP9TM02_9MICC</name>
<dbReference type="Proteomes" id="UP001501257">
    <property type="component" value="Unassembled WGS sequence"/>
</dbReference>
<dbReference type="EMBL" id="BAABLK010000024">
    <property type="protein sequence ID" value="GAA5226898.1"/>
    <property type="molecule type" value="Genomic_DNA"/>
</dbReference>